<gene>
    <name evidence="1" type="ORF">LTR97_009456</name>
</gene>
<proteinExistence type="predicted"/>
<organism evidence="1 2">
    <name type="scientific">Elasticomyces elasticus</name>
    <dbReference type="NCBI Taxonomy" id="574655"/>
    <lineage>
        <taxon>Eukaryota</taxon>
        <taxon>Fungi</taxon>
        <taxon>Dikarya</taxon>
        <taxon>Ascomycota</taxon>
        <taxon>Pezizomycotina</taxon>
        <taxon>Dothideomycetes</taxon>
        <taxon>Dothideomycetidae</taxon>
        <taxon>Mycosphaerellales</taxon>
        <taxon>Teratosphaeriaceae</taxon>
        <taxon>Elasticomyces</taxon>
    </lineage>
</organism>
<evidence type="ECO:0008006" key="3">
    <source>
        <dbReference type="Google" id="ProtNLM"/>
    </source>
</evidence>
<dbReference type="AlphaFoldDB" id="A0AAN7ZS42"/>
<protein>
    <recommendedName>
        <fullName evidence="3">F-box domain-containing protein</fullName>
    </recommendedName>
</protein>
<name>A0AAN7ZS42_9PEZI</name>
<comment type="caution">
    <text evidence="1">The sequence shown here is derived from an EMBL/GenBank/DDBJ whole genome shotgun (WGS) entry which is preliminary data.</text>
</comment>
<reference evidence="1" key="1">
    <citation type="submission" date="2023-08" db="EMBL/GenBank/DDBJ databases">
        <title>Black Yeasts Isolated from many extreme environments.</title>
        <authorList>
            <person name="Coleine C."/>
            <person name="Stajich J.E."/>
            <person name="Selbmann L."/>
        </authorList>
    </citation>
    <scope>NUCLEOTIDE SEQUENCE</scope>
    <source>
        <strain evidence="1">CCFEE 5810</strain>
    </source>
</reference>
<accession>A0AAN7ZS42</accession>
<evidence type="ECO:0000313" key="2">
    <source>
        <dbReference type="Proteomes" id="UP001310594"/>
    </source>
</evidence>
<dbReference type="Proteomes" id="UP001310594">
    <property type="component" value="Unassembled WGS sequence"/>
</dbReference>
<dbReference type="EMBL" id="JAVRQU010000015">
    <property type="protein sequence ID" value="KAK5694865.1"/>
    <property type="molecule type" value="Genomic_DNA"/>
</dbReference>
<evidence type="ECO:0000313" key="1">
    <source>
        <dbReference type="EMBL" id="KAK5694865.1"/>
    </source>
</evidence>
<sequence length="238" mass="27132">MDKSNFARTPTEIRDMIWTLSLDTHEPLIINQLSVPTLPALAGTCQEIRKEASERYYIRRTVIIQLPSLNDGGNLERATKETVDRAVAWIKEMPTLPHSISPCFEVRFAIDAGRALQSRTWAAFQTRKSCVYPAHSHCLGRLAALLMQKTGKRPLFVYNSRETRPIGADEEQWWTSVYQGMGFAPKVTLESIEVTNVHPDADDSVMDANISAAHHQTVTRSRRDSFQERMQRLRSDFE</sequence>